<accession>A0AAV0XBL3</accession>
<dbReference type="EMBL" id="CARXXK010000004">
    <property type="protein sequence ID" value="CAI6365298.1"/>
    <property type="molecule type" value="Genomic_DNA"/>
</dbReference>
<dbReference type="Gene3D" id="3.60.10.10">
    <property type="entry name" value="Endonuclease/exonuclease/phosphatase"/>
    <property type="match status" value="1"/>
</dbReference>
<dbReference type="Pfam" id="PF14529">
    <property type="entry name" value="Exo_endo_phos_2"/>
    <property type="match status" value="1"/>
</dbReference>
<keyword evidence="3" id="KW-1185">Reference proteome</keyword>
<dbReference type="InterPro" id="IPR036691">
    <property type="entry name" value="Endo/exonu/phosph_ase_sf"/>
</dbReference>
<proteinExistence type="predicted"/>
<dbReference type="AlphaFoldDB" id="A0AAV0XBL3"/>
<dbReference type="PANTHER" id="PTHR33273:SF4">
    <property type="entry name" value="ENDONUCLEASE_EXONUCLEASE_PHOSPHATASE DOMAIN-CONTAINING PROTEIN"/>
    <property type="match status" value="1"/>
</dbReference>
<organism evidence="2 3">
    <name type="scientific">Macrosiphum euphorbiae</name>
    <name type="common">potato aphid</name>
    <dbReference type="NCBI Taxonomy" id="13131"/>
    <lineage>
        <taxon>Eukaryota</taxon>
        <taxon>Metazoa</taxon>
        <taxon>Ecdysozoa</taxon>
        <taxon>Arthropoda</taxon>
        <taxon>Hexapoda</taxon>
        <taxon>Insecta</taxon>
        <taxon>Pterygota</taxon>
        <taxon>Neoptera</taxon>
        <taxon>Paraneoptera</taxon>
        <taxon>Hemiptera</taxon>
        <taxon>Sternorrhyncha</taxon>
        <taxon>Aphidomorpha</taxon>
        <taxon>Aphidoidea</taxon>
        <taxon>Aphididae</taxon>
        <taxon>Macrosiphini</taxon>
        <taxon>Macrosiphum</taxon>
    </lineage>
</organism>
<name>A0AAV0XBL3_9HEMI</name>
<comment type="caution">
    <text evidence="2">The sequence shown here is derived from an EMBL/GenBank/DDBJ whole genome shotgun (WGS) entry which is preliminary data.</text>
</comment>
<gene>
    <name evidence="2" type="ORF">MEUPH1_LOCUS20032</name>
</gene>
<dbReference type="Proteomes" id="UP001160148">
    <property type="component" value="Unassembled WGS sequence"/>
</dbReference>
<protein>
    <recommendedName>
        <fullName evidence="1">Endonuclease/exonuclease/phosphatase domain-containing protein</fullName>
    </recommendedName>
</protein>
<dbReference type="PANTHER" id="PTHR33273">
    <property type="entry name" value="DOMAIN-CONTAINING PROTEIN, PUTATIVE-RELATED"/>
    <property type="match status" value="1"/>
</dbReference>
<dbReference type="InterPro" id="IPR005135">
    <property type="entry name" value="Endo/exonuclease/phosphatase"/>
</dbReference>
<evidence type="ECO:0000313" key="2">
    <source>
        <dbReference type="EMBL" id="CAI6365298.1"/>
    </source>
</evidence>
<sequence>MIRSATDWKISICFQDDKRPQSPLAISDLNLLTSSCDWFIIAGDLNAKHPLWNTNSVNPAGRVLYRYAQNSDYVVTAPSSPTHFPNNPVHRPHILDVALHKLPLHFVEVFNLNELFSDHNPILLIISDSPVTAAPPHTSRRINWLKYANLLEKSILNSNVLTDTSEKIDSALQYLSNTIASTVESCSYVPTSRYNHQIPNEILVEIASKNRIRREWQQTRDPATKRQLNSKIKFIRTLLQTHRQDEWDKFLNSLDINDNSIFKLNKKLLNKTPATHPLSGPNSLLYSAKDRAELFSVTYEHQFTER</sequence>
<evidence type="ECO:0000313" key="3">
    <source>
        <dbReference type="Proteomes" id="UP001160148"/>
    </source>
</evidence>
<feature type="domain" description="Endonuclease/exonuclease/phosphatase" evidence="1">
    <location>
        <begin position="23"/>
        <end position="122"/>
    </location>
</feature>
<dbReference type="SUPFAM" id="SSF56219">
    <property type="entry name" value="DNase I-like"/>
    <property type="match status" value="1"/>
</dbReference>
<evidence type="ECO:0000259" key="1">
    <source>
        <dbReference type="Pfam" id="PF14529"/>
    </source>
</evidence>
<dbReference type="GO" id="GO:0003824">
    <property type="term" value="F:catalytic activity"/>
    <property type="evidence" value="ECO:0007669"/>
    <property type="project" value="InterPro"/>
</dbReference>
<reference evidence="2 3" key="1">
    <citation type="submission" date="2023-01" db="EMBL/GenBank/DDBJ databases">
        <authorList>
            <person name="Whitehead M."/>
        </authorList>
    </citation>
    <scope>NUCLEOTIDE SEQUENCE [LARGE SCALE GENOMIC DNA]</scope>
</reference>